<evidence type="ECO:0000313" key="4">
    <source>
        <dbReference type="Proteomes" id="UP000224006"/>
    </source>
</evidence>
<feature type="domain" description="SRS" evidence="2">
    <location>
        <begin position="58"/>
        <end position="191"/>
    </location>
</feature>
<dbReference type="PRINTS" id="PR01801">
    <property type="entry name" value="SURFCEANTIGN"/>
</dbReference>
<dbReference type="InterPro" id="IPR028352">
    <property type="entry name" value="Surface_antig_SAG1"/>
</dbReference>
<dbReference type="RefSeq" id="XP_029221770.1">
    <property type="nucleotide sequence ID" value="XM_029358858.1"/>
</dbReference>
<gene>
    <name evidence="3" type="ORF">BESB_001030</name>
</gene>
<organism evidence="3 4">
    <name type="scientific">Besnoitia besnoiti</name>
    <name type="common">Apicomplexan protozoan</name>
    <dbReference type="NCBI Taxonomy" id="94643"/>
    <lineage>
        <taxon>Eukaryota</taxon>
        <taxon>Sar</taxon>
        <taxon>Alveolata</taxon>
        <taxon>Apicomplexa</taxon>
        <taxon>Conoidasida</taxon>
        <taxon>Coccidia</taxon>
        <taxon>Eucoccidiorida</taxon>
        <taxon>Eimeriorina</taxon>
        <taxon>Sarcocystidae</taxon>
        <taxon>Besnoitia</taxon>
    </lineage>
</organism>
<proteinExistence type="predicted"/>
<dbReference type="GeneID" id="40305166"/>
<dbReference type="InterPro" id="IPR007226">
    <property type="entry name" value="SRS_dom"/>
</dbReference>
<sequence length="232" mass="25321">MNANTLMAMRARQEDWCVVMGYRLFNVRVFPSCQALVGTQVTTGGSAGDSAASVVPAMCQWSEHEGGKNKNPEPAGLTMSKERLSISLQCSAARSSLQMSRMSVHRAAQTRYKLASLAVTNRNKLGSKPSRAQRKHHVEQDVSRKKDVPPGAQWSLQLKDSQLPLSDKELFVGRQKQNQDDDAKCTLSVKVEAPPSTVKENAVSCAYGHPSNPSPVKVELAQPIQSEDSNSQ</sequence>
<accession>A0A2A9MMS2</accession>
<dbReference type="InterPro" id="IPR036755">
    <property type="entry name" value="SRS_dom_sf"/>
</dbReference>
<feature type="region of interest" description="Disordered" evidence="1">
    <location>
        <begin position="122"/>
        <end position="151"/>
    </location>
</feature>
<dbReference type="Proteomes" id="UP000224006">
    <property type="component" value="Chromosome I"/>
</dbReference>
<dbReference type="KEGG" id="bbes:BESB_001030"/>
<name>A0A2A9MMS2_BESBE</name>
<evidence type="ECO:0000259" key="2">
    <source>
        <dbReference type="Pfam" id="PF04092"/>
    </source>
</evidence>
<dbReference type="Gene3D" id="2.60.40.1320">
    <property type="entry name" value="SRS domain"/>
    <property type="match status" value="1"/>
</dbReference>
<evidence type="ECO:0000313" key="3">
    <source>
        <dbReference type="EMBL" id="PFH37761.1"/>
    </source>
</evidence>
<dbReference type="GO" id="GO:0016020">
    <property type="term" value="C:membrane"/>
    <property type="evidence" value="ECO:0007669"/>
    <property type="project" value="InterPro"/>
</dbReference>
<dbReference type="VEuPathDB" id="ToxoDB:BESB_001030"/>
<keyword evidence="4" id="KW-1185">Reference proteome</keyword>
<dbReference type="AlphaFoldDB" id="A0A2A9MMS2"/>
<evidence type="ECO:0000256" key="1">
    <source>
        <dbReference type="SAM" id="MobiDB-lite"/>
    </source>
</evidence>
<reference evidence="3 4" key="1">
    <citation type="submission" date="2017-09" db="EMBL/GenBank/DDBJ databases">
        <title>Genome sequencing of Besnoitia besnoiti strain Bb-Ger1.</title>
        <authorList>
            <person name="Schares G."/>
            <person name="Venepally P."/>
            <person name="Lorenzi H.A."/>
        </authorList>
    </citation>
    <scope>NUCLEOTIDE SEQUENCE [LARGE SCALE GENOMIC DNA]</scope>
    <source>
        <strain evidence="3 4">Bb-Ger1</strain>
    </source>
</reference>
<dbReference type="EMBL" id="NWUJ01000001">
    <property type="protein sequence ID" value="PFH37761.1"/>
    <property type="molecule type" value="Genomic_DNA"/>
</dbReference>
<dbReference type="Pfam" id="PF04092">
    <property type="entry name" value="SAG"/>
    <property type="match status" value="1"/>
</dbReference>
<feature type="compositionally biased region" description="Basic and acidic residues" evidence="1">
    <location>
        <begin position="138"/>
        <end position="148"/>
    </location>
</feature>
<protein>
    <submittedName>
        <fullName evidence="3">SAG-related sequence</fullName>
    </submittedName>
</protein>
<comment type="caution">
    <text evidence="3">The sequence shown here is derived from an EMBL/GenBank/DDBJ whole genome shotgun (WGS) entry which is preliminary data.</text>
</comment>
<dbReference type="SUPFAM" id="SSF74877">
    <property type="entry name" value="Major surface antigen p30, SAG1"/>
    <property type="match status" value="1"/>
</dbReference>